<comment type="caution">
    <text evidence="2">The sequence shown here is derived from an EMBL/GenBank/DDBJ whole genome shotgun (WGS) entry which is preliminary data.</text>
</comment>
<feature type="compositionally biased region" description="Basic and acidic residues" evidence="1">
    <location>
        <begin position="1"/>
        <end position="15"/>
    </location>
</feature>
<evidence type="ECO:0000313" key="3">
    <source>
        <dbReference type="Proteomes" id="UP001617511"/>
    </source>
</evidence>
<accession>A0ABW8FN60</accession>
<reference evidence="2 3" key="1">
    <citation type="submission" date="2024-10" db="EMBL/GenBank/DDBJ databases">
        <title>The Natural Products Discovery Center: Release of the First 8490 Sequenced Strains for Exploring Actinobacteria Biosynthetic Diversity.</title>
        <authorList>
            <person name="Kalkreuter E."/>
            <person name="Kautsar S.A."/>
            <person name="Yang D."/>
            <person name="Bader C.D."/>
            <person name="Teijaro C.N."/>
            <person name="Fluegel L."/>
            <person name="Davis C.M."/>
            <person name="Simpson J.R."/>
            <person name="Lauterbach L."/>
            <person name="Steele A.D."/>
            <person name="Gui C."/>
            <person name="Meng S."/>
            <person name="Li G."/>
            <person name="Viehrig K."/>
            <person name="Ye F."/>
            <person name="Su P."/>
            <person name="Kiefer A.F."/>
            <person name="Nichols A."/>
            <person name="Cepeda A.J."/>
            <person name="Yan W."/>
            <person name="Fan B."/>
            <person name="Jiang Y."/>
            <person name="Adhikari A."/>
            <person name="Zheng C.-J."/>
            <person name="Schuster L."/>
            <person name="Cowan T.M."/>
            <person name="Smanski M.J."/>
            <person name="Chevrette M.G."/>
            <person name="De Carvalho L.P.S."/>
            <person name="Shen B."/>
        </authorList>
    </citation>
    <scope>NUCLEOTIDE SEQUENCE [LARGE SCALE GENOMIC DNA]</scope>
    <source>
        <strain evidence="2 3">NPDC089932</strain>
    </source>
</reference>
<evidence type="ECO:0000313" key="2">
    <source>
        <dbReference type="EMBL" id="MFJ4083514.1"/>
    </source>
</evidence>
<gene>
    <name evidence="2" type="ORF">ACIP2Z_31720</name>
</gene>
<dbReference type="RefSeq" id="WP_402075336.1">
    <property type="nucleotide sequence ID" value="NZ_JBIVGG010000015.1"/>
</dbReference>
<dbReference type="Proteomes" id="UP001617511">
    <property type="component" value="Unassembled WGS sequence"/>
</dbReference>
<name>A0ABW8FN60_9ACTN</name>
<protein>
    <submittedName>
        <fullName evidence="2">Uncharacterized protein</fullName>
    </submittedName>
</protein>
<dbReference type="EMBL" id="JBIVGG010000015">
    <property type="protein sequence ID" value="MFJ4083514.1"/>
    <property type="molecule type" value="Genomic_DNA"/>
</dbReference>
<proteinExistence type="predicted"/>
<sequence>MVDEGPGVHRGDLLREPLASSGGLGADIREALTGDIDALITVGALIESEGGLMPVEGP</sequence>
<feature type="region of interest" description="Disordered" evidence="1">
    <location>
        <begin position="1"/>
        <end position="22"/>
    </location>
</feature>
<keyword evidence="3" id="KW-1185">Reference proteome</keyword>
<organism evidence="2 3">
    <name type="scientific">Streptomyces iakyrus</name>
    <dbReference type="NCBI Taxonomy" id="68219"/>
    <lineage>
        <taxon>Bacteria</taxon>
        <taxon>Bacillati</taxon>
        <taxon>Actinomycetota</taxon>
        <taxon>Actinomycetes</taxon>
        <taxon>Kitasatosporales</taxon>
        <taxon>Streptomycetaceae</taxon>
        <taxon>Streptomyces</taxon>
    </lineage>
</organism>
<evidence type="ECO:0000256" key="1">
    <source>
        <dbReference type="SAM" id="MobiDB-lite"/>
    </source>
</evidence>